<comment type="similarity">
    <text evidence="2">Belongs to the binding-protein-dependent transport system permease family. FecCD subfamily.</text>
</comment>
<feature type="transmembrane region" description="Helical" evidence="8">
    <location>
        <begin position="124"/>
        <end position="147"/>
    </location>
</feature>
<proteinExistence type="inferred from homology"/>
<feature type="transmembrane region" description="Helical" evidence="8">
    <location>
        <begin position="154"/>
        <end position="181"/>
    </location>
</feature>
<dbReference type="SUPFAM" id="SSF81345">
    <property type="entry name" value="ABC transporter involved in vitamin B12 uptake, BtuC"/>
    <property type="match status" value="1"/>
</dbReference>
<dbReference type="GO" id="GO:0033214">
    <property type="term" value="P:siderophore-iron import into cell"/>
    <property type="evidence" value="ECO:0007669"/>
    <property type="project" value="TreeGrafter"/>
</dbReference>
<feature type="transmembrane region" description="Helical" evidence="8">
    <location>
        <begin position="318"/>
        <end position="339"/>
    </location>
</feature>
<evidence type="ECO:0000256" key="5">
    <source>
        <dbReference type="ARBA" id="ARBA00022692"/>
    </source>
</evidence>
<evidence type="ECO:0000256" key="8">
    <source>
        <dbReference type="SAM" id="Phobius"/>
    </source>
</evidence>
<name>A0A8J3E816_9GAMM</name>
<dbReference type="Proteomes" id="UP000636949">
    <property type="component" value="Unassembled WGS sequence"/>
</dbReference>
<dbReference type="Pfam" id="PF01032">
    <property type="entry name" value="FecCD"/>
    <property type="match status" value="1"/>
</dbReference>
<accession>A0A8J3E816</accession>
<gene>
    <name evidence="9" type="ORF">GCM10010995_01460</name>
</gene>
<feature type="transmembrane region" description="Helical" evidence="8">
    <location>
        <begin position="94"/>
        <end position="118"/>
    </location>
</feature>
<keyword evidence="7 8" id="KW-0472">Membrane</keyword>
<dbReference type="EMBL" id="BMJS01000001">
    <property type="protein sequence ID" value="GGF87941.1"/>
    <property type="molecule type" value="Genomic_DNA"/>
</dbReference>
<sequence>MQTQINKVRKIKKINKASRVVGFNLILGLLLLVLFVIVSSLSYGRNVHLNSLLASQLFWQYQLIIWVAATLVGGGLGVSGAILQLVLRNPLADASILGVSSGSQFVGLMLLFILPAYFVTLSHYSYLLFFLACVFGAFIVLIVFLLVISFQDRLANIAIVILLGVGVSAIFSALTALIMSFSQAQTLQQITLWQFGGFVNITWQQVILLAIITMIFCSFAYCRNQAFDLLSLGESEAMMVGLDVKRLLIQLVVLLSFLIAAIVSVAGPIAFLGLVAPHIARMCIGTNKMKYLLTSSFLCGAILMLISQFLSQTLLYPMVIPVGVITSLIGAPFLIFLVIRELSR</sequence>
<dbReference type="CDD" id="cd06550">
    <property type="entry name" value="TM_ABC_iron-siderophores_like"/>
    <property type="match status" value="1"/>
</dbReference>
<dbReference type="Gene3D" id="1.10.3470.10">
    <property type="entry name" value="ABC transporter involved in vitamin B12 uptake, BtuC"/>
    <property type="match status" value="1"/>
</dbReference>
<evidence type="ECO:0000256" key="4">
    <source>
        <dbReference type="ARBA" id="ARBA00022475"/>
    </source>
</evidence>
<keyword evidence="3" id="KW-0813">Transport</keyword>
<keyword evidence="4" id="KW-1003">Cell membrane</keyword>
<evidence type="ECO:0000256" key="6">
    <source>
        <dbReference type="ARBA" id="ARBA00022989"/>
    </source>
</evidence>
<dbReference type="PANTHER" id="PTHR30472:SF25">
    <property type="entry name" value="ABC TRANSPORTER PERMEASE PROTEIN MJ0876-RELATED"/>
    <property type="match status" value="1"/>
</dbReference>
<evidence type="ECO:0000313" key="9">
    <source>
        <dbReference type="EMBL" id="GGF87941.1"/>
    </source>
</evidence>
<keyword evidence="5 8" id="KW-0812">Transmembrane</keyword>
<dbReference type="InterPro" id="IPR000522">
    <property type="entry name" value="ABC_transptr_permease_BtuC"/>
</dbReference>
<evidence type="ECO:0000256" key="3">
    <source>
        <dbReference type="ARBA" id="ARBA00022448"/>
    </source>
</evidence>
<evidence type="ECO:0000256" key="1">
    <source>
        <dbReference type="ARBA" id="ARBA00004651"/>
    </source>
</evidence>
<feature type="transmembrane region" description="Helical" evidence="8">
    <location>
        <begin position="63"/>
        <end position="87"/>
    </location>
</feature>
<reference evidence="9" key="1">
    <citation type="journal article" date="2014" name="Int. J. Syst. Evol. Microbiol.">
        <title>Complete genome sequence of Corynebacterium casei LMG S-19264T (=DSM 44701T), isolated from a smear-ripened cheese.</title>
        <authorList>
            <consortium name="US DOE Joint Genome Institute (JGI-PGF)"/>
            <person name="Walter F."/>
            <person name="Albersmeier A."/>
            <person name="Kalinowski J."/>
            <person name="Ruckert C."/>
        </authorList>
    </citation>
    <scope>NUCLEOTIDE SEQUENCE</scope>
    <source>
        <strain evidence="9">CGMCC 1.15758</strain>
    </source>
</reference>
<dbReference type="AlphaFoldDB" id="A0A8J3E816"/>
<dbReference type="RefSeq" id="WP_170137158.1">
    <property type="nucleotide sequence ID" value="NZ_BMJS01000001.1"/>
</dbReference>
<keyword evidence="6 8" id="KW-1133">Transmembrane helix</keyword>
<feature type="transmembrane region" description="Helical" evidence="8">
    <location>
        <begin position="291"/>
        <end position="311"/>
    </location>
</feature>
<feature type="transmembrane region" description="Helical" evidence="8">
    <location>
        <begin position="247"/>
        <end position="271"/>
    </location>
</feature>
<dbReference type="PANTHER" id="PTHR30472">
    <property type="entry name" value="FERRIC ENTEROBACTIN TRANSPORT SYSTEM PERMEASE PROTEIN"/>
    <property type="match status" value="1"/>
</dbReference>
<keyword evidence="10" id="KW-1185">Reference proteome</keyword>
<evidence type="ECO:0000313" key="10">
    <source>
        <dbReference type="Proteomes" id="UP000636949"/>
    </source>
</evidence>
<reference evidence="9" key="2">
    <citation type="submission" date="2020-09" db="EMBL/GenBank/DDBJ databases">
        <authorList>
            <person name="Sun Q."/>
            <person name="Zhou Y."/>
        </authorList>
    </citation>
    <scope>NUCLEOTIDE SEQUENCE</scope>
    <source>
        <strain evidence="9">CGMCC 1.15758</strain>
    </source>
</reference>
<dbReference type="GO" id="GO:0005886">
    <property type="term" value="C:plasma membrane"/>
    <property type="evidence" value="ECO:0007669"/>
    <property type="project" value="UniProtKB-SubCell"/>
</dbReference>
<protein>
    <submittedName>
        <fullName evidence="9">Heme ABC transporter permease</fullName>
    </submittedName>
</protein>
<feature type="transmembrane region" description="Helical" evidence="8">
    <location>
        <begin position="201"/>
        <end position="222"/>
    </location>
</feature>
<dbReference type="InterPro" id="IPR037294">
    <property type="entry name" value="ABC_BtuC-like"/>
</dbReference>
<organism evidence="9 10">
    <name type="scientific">Cysteiniphilum litorale</name>
    <dbReference type="NCBI Taxonomy" id="2056700"/>
    <lineage>
        <taxon>Bacteria</taxon>
        <taxon>Pseudomonadati</taxon>
        <taxon>Pseudomonadota</taxon>
        <taxon>Gammaproteobacteria</taxon>
        <taxon>Thiotrichales</taxon>
        <taxon>Fastidiosibacteraceae</taxon>
        <taxon>Cysteiniphilum</taxon>
    </lineage>
</organism>
<dbReference type="GO" id="GO:0022857">
    <property type="term" value="F:transmembrane transporter activity"/>
    <property type="evidence" value="ECO:0007669"/>
    <property type="project" value="InterPro"/>
</dbReference>
<evidence type="ECO:0000256" key="2">
    <source>
        <dbReference type="ARBA" id="ARBA00007935"/>
    </source>
</evidence>
<evidence type="ECO:0000256" key="7">
    <source>
        <dbReference type="ARBA" id="ARBA00023136"/>
    </source>
</evidence>
<comment type="caution">
    <text evidence="9">The sequence shown here is derived from an EMBL/GenBank/DDBJ whole genome shotgun (WGS) entry which is preliminary data.</text>
</comment>
<comment type="subcellular location">
    <subcellularLocation>
        <location evidence="1">Cell membrane</location>
        <topology evidence="1">Multi-pass membrane protein</topology>
    </subcellularLocation>
</comment>
<feature type="transmembrane region" description="Helical" evidence="8">
    <location>
        <begin position="21"/>
        <end position="43"/>
    </location>
</feature>